<evidence type="ECO:0008006" key="4">
    <source>
        <dbReference type="Google" id="ProtNLM"/>
    </source>
</evidence>
<keyword evidence="3" id="KW-1185">Reference proteome</keyword>
<dbReference type="EMBL" id="JAVXUO010000622">
    <property type="protein sequence ID" value="KAK2990734.1"/>
    <property type="molecule type" value="Genomic_DNA"/>
</dbReference>
<protein>
    <recommendedName>
        <fullName evidence="4">Zinc finger, CCHC-type</fullName>
    </recommendedName>
</protein>
<comment type="caution">
    <text evidence="2">The sequence shown here is derived from an EMBL/GenBank/DDBJ whole genome shotgun (WGS) entry which is preliminary data.</text>
</comment>
<name>A0AA88UMM8_9ASTE</name>
<accession>A0AA88UMM8</accession>
<organism evidence="2 3">
    <name type="scientific">Escallonia rubra</name>
    <dbReference type="NCBI Taxonomy" id="112253"/>
    <lineage>
        <taxon>Eukaryota</taxon>
        <taxon>Viridiplantae</taxon>
        <taxon>Streptophyta</taxon>
        <taxon>Embryophyta</taxon>
        <taxon>Tracheophyta</taxon>
        <taxon>Spermatophyta</taxon>
        <taxon>Magnoliopsida</taxon>
        <taxon>eudicotyledons</taxon>
        <taxon>Gunneridae</taxon>
        <taxon>Pentapetalae</taxon>
        <taxon>asterids</taxon>
        <taxon>campanulids</taxon>
        <taxon>Escalloniales</taxon>
        <taxon>Escalloniaceae</taxon>
        <taxon>Escallonia</taxon>
    </lineage>
</organism>
<evidence type="ECO:0000313" key="2">
    <source>
        <dbReference type="EMBL" id="KAK2990734.1"/>
    </source>
</evidence>
<dbReference type="AlphaFoldDB" id="A0AA88UMM8"/>
<feature type="compositionally biased region" description="Low complexity" evidence="1">
    <location>
        <begin position="206"/>
        <end position="219"/>
    </location>
</feature>
<dbReference type="Proteomes" id="UP001187471">
    <property type="component" value="Unassembled WGS sequence"/>
</dbReference>
<evidence type="ECO:0000256" key="1">
    <source>
        <dbReference type="SAM" id="MobiDB-lite"/>
    </source>
</evidence>
<dbReference type="Pfam" id="PF14223">
    <property type="entry name" value="Retrotran_gag_2"/>
    <property type="match status" value="1"/>
</dbReference>
<sequence length="304" mass="34541">MLNEQELEEHLTKEIVAPTEGRPLRDHAAYQKWNEKDCSVRYTLLSSLQNDLIGQFDELPTCKSLWDQLKFSFGGTSTTRFRSLVIKFEEYTKDPKHTMSEHLRMMSNMIGKRRDAGHTLTDEQQVRAVEAFWEGCYVMYGEYPNGRKTEIESRDVDFIESDFPSIEDASKNLDLYELEGVEATLPSPSEGGKLVSHPVVAEDCMSESQPSGSISDSGSTPPRSLGQQDSQLRRAALDFVKDPKYHGKAKHIGLRYHFIRTLVAQGEVIMKHIPTDRMVADPLTKSIAKDVFLSHIRSMGLRRV</sequence>
<reference evidence="2" key="1">
    <citation type="submission" date="2022-12" db="EMBL/GenBank/DDBJ databases">
        <title>Draft genome assemblies for two species of Escallonia (Escalloniales).</title>
        <authorList>
            <person name="Chanderbali A."/>
            <person name="Dervinis C."/>
            <person name="Anghel I."/>
            <person name="Soltis D."/>
            <person name="Soltis P."/>
            <person name="Zapata F."/>
        </authorList>
    </citation>
    <scope>NUCLEOTIDE SEQUENCE</scope>
    <source>
        <strain evidence="2">UCBG92.1500</strain>
        <tissue evidence="2">Leaf</tissue>
    </source>
</reference>
<feature type="compositionally biased region" description="Polar residues" evidence="1">
    <location>
        <begin position="220"/>
        <end position="229"/>
    </location>
</feature>
<proteinExistence type="predicted"/>
<feature type="region of interest" description="Disordered" evidence="1">
    <location>
        <begin position="205"/>
        <end position="229"/>
    </location>
</feature>
<evidence type="ECO:0000313" key="3">
    <source>
        <dbReference type="Proteomes" id="UP001187471"/>
    </source>
</evidence>
<dbReference type="CDD" id="cd09272">
    <property type="entry name" value="RNase_HI_RT_Ty1"/>
    <property type="match status" value="1"/>
</dbReference>
<gene>
    <name evidence="2" type="ORF">RJ640_003802</name>
</gene>